<evidence type="ECO:0000256" key="4">
    <source>
        <dbReference type="ARBA" id="ARBA00022723"/>
    </source>
</evidence>
<keyword evidence="15" id="KW-1185">Reference proteome</keyword>
<keyword evidence="5 11" id="KW-0408">Iron</keyword>
<comment type="similarity">
    <text evidence="2 11">Belongs to the WhiB family.</text>
</comment>
<proteinExistence type="inferred from homology"/>
<gene>
    <name evidence="11" type="primary">whiB</name>
    <name evidence="14" type="ORF">GCU69_25140</name>
</gene>
<evidence type="ECO:0000313" key="14">
    <source>
        <dbReference type="EMBL" id="KAF4406408.1"/>
    </source>
</evidence>
<keyword evidence="9 11" id="KW-1015">Disulfide bond</keyword>
<feature type="binding site" evidence="11">
    <location>
        <position position="9"/>
    </location>
    <ligand>
        <name>[4Fe-4S] cluster</name>
        <dbReference type="ChEBI" id="CHEBI:49883"/>
    </ligand>
</feature>
<evidence type="ECO:0000256" key="1">
    <source>
        <dbReference type="ARBA" id="ARBA00004496"/>
    </source>
</evidence>
<evidence type="ECO:0000256" key="9">
    <source>
        <dbReference type="ARBA" id="ARBA00023157"/>
    </source>
</evidence>
<dbReference type="PROSITE" id="PS51674">
    <property type="entry name" value="4FE4S_WBL"/>
    <property type="match status" value="1"/>
</dbReference>
<keyword evidence="11" id="KW-0963">Cytoplasm</keyword>
<evidence type="ECO:0000256" key="10">
    <source>
        <dbReference type="ARBA" id="ARBA00023163"/>
    </source>
</evidence>
<keyword evidence="10 11" id="KW-0804">Transcription</keyword>
<dbReference type="PANTHER" id="PTHR38839">
    <property type="entry name" value="TRANSCRIPTIONAL REGULATOR WHID-RELATED"/>
    <property type="match status" value="1"/>
</dbReference>
<keyword evidence="8 11" id="KW-0238">DNA-binding</keyword>
<evidence type="ECO:0000313" key="15">
    <source>
        <dbReference type="Proteomes" id="UP000621266"/>
    </source>
</evidence>
<name>A0ABQ7FEK0_9ACTN</name>
<comment type="PTM">
    <text evidence="11">Upon Fe-S cluster removal intramolecular disulfide bonds are formed.</text>
</comment>
<evidence type="ECO:0000256" key="3">
    <source>
        <dbReference type="ARBA" id="ARBA00022485"/>
    </source>
</evidence>
<evidence type="ECO:0000256" key="2">
    <source>
        <dbReference type="ARBA" id="ARBA00006597"/>
    </source>
</evidence>
<evidence type="ECO:0000256" key="6">
    <source>
        <dbReference type="ARBA" id="ARBA00023014"/>
    </source>
</evidence>
<dbReference type="InterPro" id="IPR034768">
    <property type="entry name" value="4FE4S_WBL"/>
</dbReference>
<keyword evidence="3 11" id="KW-0004">4Fe-4S</keyword>
<evidence type="ECO:0000256" key="7">
    <source>
        <dbReference type="ARBA" id="ARBA00023015"/>
    </source>
</evidence>
<evidence type="ECO:0000256" key="12">
    <source>
        <dbReference type="SAM" id="MobiDB-lite"/>
    </source>
</evidence>
<feature type="region of interest" description="Disordered" evidence="12">
    <location>
        <begin position="58"/>
        <end position="84"/>
    </location>
</feature>
<dbReference type="RefSeq" id="WP_098750736.1">
    <property type="nucleotide sequence ID" value="NZ_WHPN01000370.1"/>
</dbReference>
<evidence type="ECO:0000259" key="13">
    <source>
        <dbReference type="PROSITE" id="PS51674"/>
    </source>
</evidence>
<dbReference type="HAMAP" id="MF_01479">
    <property type="entry name" value="WhiB"/>
    <property type="match status" value="1"/>
</dbReference>
<dbReference type="InterPro" id="IPR003482">
    <property type="entry name" value="Whib"/>
</dbReference>
<feature type="binding site" evidence="11">
    <location>
        <position position="46"/>
    </location>
    <ligand>
        <name>[4Fe-4S] cluster</name>
        <dbReference type="ChEBI" id="CHEBI:49883"/>
    </ligand>
</feature>
<comment type="subcellular location">
    <subcellularLocation>
        <location evidence="1 11">Cytoplasm</location>
    </subcellularLocation>
</comment>
<keyword evidence="7 11" id="KW-0805">Transcription regulation</keyword>
<dbReference type="EMBL" id="WHPN01000370">
    <property type="protein sequence ID" value="KAF4406408.1"/>
    <property type="molecule type" value="Genomic_DNA"/>
</dbReference>
<accession>A0ABQ7FEK0</accession>
<evidence type="ECO:0000256" key="11">
    <source>
        <dbReference type="HAMAP-Rule" id="MF_01479"/>
    </source>
</evidence>
<feature type="binding site" evidence="11">
    <location>
        <position position="40"/>
    </location>
    <ligand>
        <name>[4Fe-4S] cluster</name>
        <dbReference type="ChEBI" id="CHEBI:49883"/>
    </ligand>
</feature>
<dbReference type="Proteomes" id="UP000621266">
    <property type="component" value="Unassembled WGS sequence"/>
</dbReference>
<evidence type="ECO:0000256" key="5">
    <source>
        <dbReference type="ARBA" id="ARBA00023004"/>
    </source>
</evidence>
<dbReference type="Pfam" id="PF02467">
    <property type="entry name" value="Whib"/>
    <property type="match status" value="1"/>
</dbReference>
<comment type="cofactor">
    <cofactor evidence="11">
        <name>[4Fe-4S] cluster</name>
        <dbReference type="ChEBI" id="CHEBI:49883"/>
    </cofactor>
    <text evidence="11">Binds 1 [4Fe-4S] cluster per subunit. Following nitrosylation of the [4Fe-4S] cluster binds 1 [4Fe-8(NO)] cluster per subunit.</text>
</comment>
<feature type="domain" description="4Fe-4S Wbl-type" evidence="13">
    <location>
        <begin position="8"/>
        <end position="70"/>
    </location>
</feature>
<comment type="function">
    <text evidence="11">Acts as a transcriptional regulator. Probably redox-responsive. The apo- but not holo-form probably binds DNA.</text>
</comment>
<keyword evidence="4 11" id="KW-0479">Metal-binding</keyword>
<feature type="binding site" evidence="11">
    <location>
        <position position="37"/>
    </location>
    <ligand>
        <name>[4Fe-4S] cluster</name>
        <dbReference type="ChEBI" id="CHEBI:49883"/>
    </ligand>
</feature>
<comment type="PTM">
    <text evidence="11">The Fe-S cluster can be nitrosylated by nitric oxide (NO).</text>
</comment>
<keyword evidence="6 11" id="KW-0411">Iron-sulfur</keyword>
<protein>
    <recommendedName>
        <fullName evidence="11">Transcriptional regulator WhiB</fullName>
    </recommendedName>
</protein>
<evidence type="ECO:0000256" key="8">
    <source>
        <dbReference type="ARBA" id="ARBA00023125"/>
    </source>
</evidence>
<dbReference type="PANTHER" id="PTHR38839:SF6">
    <property type="entry name" value="TRANSCRIPTIONAL REGULATOR WHIB1"/>
    <property type="match status" value="1"/>
</dbReference>
<comment type="caution">
    <text evidence="14">The sequence shown here is derived from an EMBL/GenBank/DDBJ whole genome shotgun (WGS) entry which is preliminary data.</text>
</comment>
<sequence>MDWRQRAACRDADPDLFFPIGTTGPALRQEEAAKAVCADCPVARQCLEWAMEVGQESGVWGGRTESERRQLRRRDRGVLSRARA</sequence>
<organism evidence="14 15">
    <name type="scientific">Streptomyces lycii</name>
    <dbReference type="NCBI Taxonomy" id="2654337"/>
    <lineage>
        <taxon>Bacteria</taxon>
        <taxon>Bacillati</taxon>
        <taxon>Actinomycetota</taxon>
        <taxon>Actinomycetes</taxon>
        <taxon>Kitasatosporales</taxon>
        <taxon>Streptomycetaceae</taxon>
        <taxon>Streptomyces</taxon>
    </lineage>
</organism>
<reference evidence="14 15" key="1">
    <citation type="submission" date="2019-10" db="EMBL/GenBank/DDBJ databases">
        <title>Streptomyces tenebrisbrunneis sp.nov., an endogenous actinomycete isolated from of Lycium ruthenicum.</title>
        <authorList>
            <person name="Ma L."/>
        </authorList>
    </citation>
    <scope>NUCLEOTIDE SEQUENCE [LARGE SCALE GENOMIC DNA]</scope>
    <source>
        <strain evidence="14 15">TRM 66187</strain>
    </source>
</reference>